<keyword evidence="5 8" id="KW-0547">Nucleotide-binding</keyword>
<comment type="pathway">
    <text evidence="8">Amino-acid biosynthesis; L-proline biosynthesis; L-glutamate 5-semialdehyde from L-glutamate: step 1/2.</text>
</comment>
<dbReference type="GO" id="GO:0004349">
    <property type="term" value="F:glutamate 5-kinase activity"/>
    <property type="evidence" value="ECO:0007669"/>
    <property type="project" value="UniProtKB-UniRule"/>
</dbReference>
<comment type="function">
    <text evidence="8">Catalyzes the transfer of a phosphate group to glutamate to form L-glutamate 5-phosphate.</text>
</comment>
<dbReference type="SMART" id="SM00359">
    <property type="entry name" value="PUA"/>
    <property type="match status" value="1"/>
</dbReference>
<dbReference type="InterPro" id="IPR005715">
    <property type="entry name" value="Glu_5kinase/COase_Synthase"/>
</dbReference>
<dbReference type="GO" id="GO:0005829">
    <property type="term" value="C:cytosol"/>
    <property type="evidence" value="ECO:0007669"/>
    <property type="project" value="TreeGrafter"/>
</dbReference>
<dbReference type="Pfam" id="PF00696">
    <property type="entry name" value="AA_kinase"/>
    <property type="match status" value="1"/>
</dbReference>
<dbReference type="OrthoDB" id="9804434at2"/>
<keyword evidence="6 8" id="KW-0418">Kinase</keyword>
<dbReference type="PROSITE" id="PS00902">
    <property type="entry name" value="GLUTAMATE_5_KINASE"/>
    <property type="match status" value="1"/>
</dbReference>
<feature type="domain" description="PUA" evidence="9">
    <location>
        <begin position="275"/>
        <end position="359"/>
    </location>
</feature>
<dbReference type="InterPro" id="IPR015947">
    <property type="entry name" value="PUA-like_sf"/>
</dbReference>
<evidence type="ECO:0000256" key="2">
    <source>
        <dbReference type="ARBA" id="ARBA00022605"/>
    </source>
</evidence>
<feature type="binding site" evidence="8">
    <location>
        <position position="48"/>
    </location>
    <ligand>
        <name>substrate</name>
    </ligand>
</feature>
<organism evidence="10 11">
    <name type="scientific">Saccharibacillus brassicae</name>
    <dbReference type="NCBI Taxonomy" id="2583377"/>
    <lineage>
        <taxon>Bacteria</taxon>
        <taxon>Bacillati</taxon>
        <taxon>Bacillota</taxon>
        <taxon>Bacilli</taxon>
        <taxon>Bacillales</taxon>
        <taxon>Paenibacillaceae</taxon>
        <taxon>Saccharibacillus</taxon>
    </lineage>
</organism>
<reference evidence="10 11" key="1">
    <citation type="submission" date="2019-06" db="EMBL/GenBank/DDBJ databases">
        <title>Saccharibacillus brassicae sp. nov., an endophytic bacterium isolated from Chinese cabbage seeds (Brassica pekinensis).</title>
        <authorList>
            <person name="Jiang L."/>
            <person name="Lee J."/>
            <person name="Kim S.W."/>
        </authorList>
    </citation>
    <scope>NUCLEOTIDE SEQUENCE [LARGE SCALE GENOMIC DNA]</scope>
    <source>
        <strain evidence="11">KCTC 43072 / ATSA2</strain>
    </source>
</reference>
<dbReference type="InterPro" id="IPR002478">
    <property type="entry name" value="PUA"/>
</dbReference>
<comment type="similarity">
    <text evidence="8">Belongs to the glutamate 5-kinase family.</text>
</comment>
<dbReference type="InterPro" id="IPR019797">
    <property type="entry name" value="Glutamate_5-kinase_CS"/>
</dbReference>
<evidence type="ECO:0000256" key="5">
    <source>
        <dbReference type="ARBA" id="ARBA00022741"/>
    </source>
</evidence>
<dbReference type="FunFam" id="3.40.1160.10:FF:000018">
    <property type="entry name" value="Glutamate 5-kinase"/>
    <property type="match status" value="1"/>
</dbReference>
<dbReference type="Pfam" id="PF01472">
    <property type="entry name" value="PUA"/>
    <property type="match status" value="1"/>
</dbReference>
<gene>
    <name evidence="8" type="primary">proB</name>
    <name evidence="10" type="ORF">FFV09_00485</name>
</gene>
<feature type="binding site" evidence="8">
    <location>
        <position position="8"/>
    </location>
    <ligand>
        <name>ATP</name>
        <dbReference type="ChEBI" id="CHEBI:30616"/>
    </ligand>
</feature>
<evidence type="ECO:0000259" key="9">
    <source>
        <dbReference type="SMART" id="SM00359"/>
    </source>
</evidence>
<comment type="catalytic activity">
    <reaction evidence="8">
        <text>L-glutamate + ATP = L-glutamyl 5-phosphate + ADP</text>
        <dbReference type="Rhea" id="RHEA:14877"/>
        <dbReference type="ChEBI" id="CHEBI:29985"/>
        <dbReference type="ChEBI" id="CHEBI:30616"/>
        <dbReference type="ChEBI" id="CHEBI:58274"/>
        <dbReference type="ChEBI" id="CHEBI:456216"/>
        <dbReference type="EC" id="2.7.2.11"/>
    </reaction>
</comment>
<feature type="binding site" evidence="8">
    <location>
        <position position="147"/>
    </location>
    <ligand>
        <name>substrate</name>
    </ligand>
</feature>
<dbReference type="GO" id="GO:0003723">
    <property type="term" value="F:RNA binding"/>
    <property type="evidence" value="ECO:0007669"/>
    <property type="project" value="InterPro"/>
</dbReference>
<dbReference type="EMBL" id="CP041217">
    <property type="protein sequence ID" value="QDH19463.1"/>
    <property type="molecule type" value="Genomic_DNA"/>
</dbReference>
<dbReference type="PRINTS" id="PR00474">
    <property type="entry name" value="GLU5KINASE"/>
</dbReference>
<dbReference type="CDD" id="cd04242">
    <property type="entry name" value="AAK_G5K_ProB"/>
    <property type="match status" value="1"/>
</dbReference>
<keyword evidence="4 8" id="KW-0808">Transferase</keyword>
<evidence type="ECO:0000256" key="6">
    <source>
        <dbReference type="ARBA" id="ARBA00022777"/>
    </source>
</evidence>
<dbReference type="SUPFAM" id="SSF53633">
    <property type="entry name" value="Carbamate kinase-like"/>
    <property type="match status" value="1"/>
</dbReference>
<dbReference type="InterPro" id="IPR001057">
    <property type="entry name" value="Glu/AcGlu_kinase"/>
</dbReference>
<evidence type="ECO:0000256" key="7">
    <source>
        <dbReference type="ARBA" id="ARBA00022840"/>
    </source>
</evidence>
<dbReference type="AlphaFoldDB" id="A0A4Y6UPA4"/>
<keyword evidence="1 8" id="KW-0963">Cytoplasm</keyword>
<dbReference type="PIRSF" id="PIRSF000729">
    <property type="entry name" value="GK"/>
    <property type="match status" value="1"/>
</dbReference>
<accession>A0A4Y6UPA4</accession>
<keyword evidence="7 8" id="KW-0067">ATP-binding</keyword>
<dbReference type="PANTHER" id="PTHR43654">
    <property type="entry name" value="GLUTAMATE 5-KINASE"/>
    <property type="match status" value="1"/>
</dbReference>
<dbReference type="InterPro" id="IPR011529">
    <property type="entry name" value="Glu_5kinase"/>
</dbReference>
<dbReference type="Gene3D" id="2.30.130.10">
    <property type="entry name" value="PUA domain"/>
    <property type="match status" value="1"/>
</dbReference>
<dbReference type="Gene3D" id="3.40.1160.10">
    <property type="entry name" value="Acetylglutamate kinase-like"/>
    <property type="match status" value="1"/>
</dbReference>
<evidence type="ECO:0000256" key="8">
    <source>
        <dbReference type="HAMAP-Rule" id="MF_00456"/>
    </source>
</evidence>
<name>A0A4Y6UPA4_SACBS</name>
<evidence type="ECO:0000313" key="11">
    <source>
        <dbReference type="Proteomes" id="UP000316968"/>
    </source>
</evidence>
<proteinExistence type="inferred from homology"/>
<dbReference type="InterPro" id="IPR001048">
    <property type="entry name" value="Asp/Glu/Uridylate_kinase"/>
</dbReference>
<keyword evidence="3 8" id="KW-0641">Proline biosynthesis</keyword>
<dbReference type="HAMAP" id="MF_00456">
    <property type="entry name" value="ProB"/>
    <property type="match status" value="1"/>
</dbReference>
<dbReference type="GO" id="GO:0055129">
    <property type="term" value="P:L-proline biosynthetic process"/>
    <property type="evidence" value="ECO:0007669"/>
    <property type="project" value="UniProtKB-UniRule"/>
</dbReference>
<feature type="binding site" evidence="8">
    <location>
        <begin position="167"/>
        <end position="168"/>
    </location>
    <ligand>
        <name>ATP</name>
        <dbReference type="ChEBI" id="CHEBI:30616"/>
    </ligand>
</feature>
<dbReference type="InterPro" id="IPR041739">
    <property type="entry name" value="G5K_ProB"/>
</dbReference>
<dbReference type="PROSITE" id="PS50890">
    <property type="entry name" value="PUA"/>
    <property type="match status" value="1"/>
</dbReference>
<dbReference type="NCBIfam" id="TIGR01027">
    <property type="entry name" value="proB"/>
    <property type="match status" value="1"/>
</dbReference>
<dbReference type="SUPFAM" id="SSF88697">
    <property type="entry name" value="PUA domain-like"/>
    <property type="match status" value="1"/>
</dbReference>
<keyword evidence="11" id="KW-1185">Reference proteome</keyword>
<sequence length="367" mass="39210">MQKRIVVKIGSSSLTGSRGGLNREAIAYFAGELAELYRRGVQPLLVTSGAVAAGFRAIGYPERPRKLHEKQASAAVGQALLMRAYQEALAGHGHVAAQILLTRTDFHSRKRIGSAVMTIEELLERGILPIFNENDTVSVDELKFGDNDTLSALVANLVKAERLVILTDTDGLYSADPRQDPNAIKYEAIGEISDDIYRMAGGSGSSVGTGGMRSKLDAARIATRGGVPVFVGRATETGDLADAAEGRGRGTHFTTTLSSMSVKKQWLGYLSRPLGALIVDAGAKRALAEEGRSLLPVGITAVEGQFHAGDVVEVRGPGGDVVGRGVVNYDMEDLQRVCGWPGPRVLETLNGLHRLEAIHRDEWISLG</sequence>
<dbReference type="InterPro" id="IPR036393">
    <property type="entry name" value="AceGlu_kinase-like_sf"/>
</dbReference>
<protein>
    <recommendedName>
        <fullName evidence="8">Glutamate 5-kinase</fullName>
        <ecNumber evidence="8">2.7.2.11</ecNumber>
    </recommendedName>
    <alternativeName>
        <fullName evidence="8">Gamma-glutamyl kinase</fullName>
        <shortName evidence="8">GK</shortName>
    </alternativeName>
</protein>
<dbReference type="RefSeq" id="WP_141445852.1">
    <property type="nucleotide sequence ID" value="NZ_CP041217.1"/>
</dbReference>
<keyword evidence="2 8" id="KW-0028">Amino-acid biosynthesis</keyword>
<dbReference type="Proteomes" id="UP000316968">
    <property type="component" value="Chromosome"/>
</dbReference>
<comment type="subcellular location">
    <subcellularLocation>
        <location evidence="8">Cytoplasm</location>
    </subcellularLocation>
</comment>
<dbReference type="PANTHER" id="PTHR43654:SF1">
    <property type="entry name" value="ISOPENTENYL PHOSPHATE KINASE"/>
    <property type="match status" value="1"/>
</dbReference>
<feature type="binding site" evidence="8">
    <location>
        <begin position="209"/>
        <end position="215"/>
    </location>
    <ligand>
        <name>ATP</name>
        <dbReference type="ChEBI" id="CHEBI:30616"/>
    </ligand>
</feature>
<evidence type="ECO:0000256" key="3">
    <source>
        <dbReference type="ARBA" id="ARBA00022650"/>
    </source>
</evidence>
<evidence type="ECO:0000256" key="4">
    <source>
        <dbReference type="ARBA" id="ARBA00022679"/>
    </source>
</evidence>
<dbReference type="UniPathway" id="UPA00098">
    <property type="reaction ID" value="UER00359"/>
</dbReference>
<dbReference type="CDD" id="cd21157">
    <property type="entry name" value="PUA_G5K"/>
    <property type="match status" value="1"/>
</dbReference>
<evidence type="ECO:0000313" key="10">
    <source>
        <dbReference type="EMBL" id="QDH19463.1"/>
    </source>
</evidence>
<feature type="binding site" evidence="8">
    <location>
        <position position="135"/>
    </location>
    <ligand>
        <name>substrate</name>
    </ligand>
</feature>
<dbReference type="GO" id="GO:0005524">
    <property type="term" value="F:ATP binding"/>
    <property type="evidence" value="ECO:0007669"/>
    <property type="project" value="UniProtKB-KW"/>
</dbReference>
<dbReference type="EC" id="2.7.2.11" evidence="8"/>
<dbReference type="InterPro" id="IPR036974">
    <property type="entry name" value="PUA_sf"/>
</dbReference>
<evidence type="ECO:0000256" key="1">
    <source>
        <dbReference type="ARBA" id="ARBA00022490"/>
    </source>
</evidence>
<dbReference type="KEGG" id="saca:FFV09_00485"/>